<gene>
    <name evidence="1" type="ORF">GCM10007414_29680</name>
</gene>
<proteinExistence type="predicted"/>
<evidence type="ECO:0000313" key="2">
    <source>
        <dbReference type="Proteomes" id="UP000651977"/>
    </source>
</evidence>
<dbReference type="EMBL" id="BMDY01000019">
    <property type="protein sequence ID" value="GGB14307.1"/>
    <property type="molecule type" value="Genomic_DNA"/>
</dbReference>
<name>A0ABQ1I4H4_9ALTE</name>
<accession>A0ABQ1I4H4</accession>
<dbReference type="PANTHER" id="PTHR30087:SF1">
    <property type="entry name" value="HYPOTHETICAL CYTOSOLIC PROTEIN"/>
    <property type="match status" value="1"/>
</dbReference>
<evidence type="ECO:0000313" key="1">
    <source>
        <dbReference type="EMBL" id="GGB14307.1"/>
    </source>
</evidence>
<evidence type="ECO:0008006" key="3">
    <source>
        <dbReference type="Google" id="ProtNLM"/>
    </source>
</evidence>
<dbReference type="InterPro" id="IPR007553">
    <property type="entry name" value="2-thiour_desulf"/>
</dbReference>
<keyword evidence="2" id="KW-1185">Reference proteome</keyword>
<reference evidence="2" key="1">
    <citation type="journal article" date="2019" name="Int. J. Syst. Evol. Microbiol.">
        <title>The Global Catalogue of Microorganisms (GCM) 10K type strain sequencing project: providing services to taxonomists for standard genome sequencing and annotation.</title>
        <authorList>
            <consortium name="The Broad Institute Genomics Platform"/>
            <consortium name="The Broad Institute Genome Sequencing Center for Infectious Disease"/>
            <person name="Wu L."/>
            <person name="Ma J."/>
        </authorList>
    </citation>
    <scope>NUCLEOTIDE SEQUENCE [LARGE SCALE GENOMIC DNA]</scope>
    <source>
        <strain evidence="2">CGMCC 1.10131</strain>
    </source>
</reference>
<sequence>MQKILVSSCLLGNKVRYNAGCLSLQRADLDWLETHCELVVFCPEQSAGLPTPRAPAEIVQGQGIDVLQGRAQVLNNDGSDVTQPFILGAEKTLTICQSLAIKYALLAEGSPSCGSTVIYDGSFSGNKVKGAGVTAALLEQAGIQVFNQYSISQLKAALAANA</sequence>
<organism evidence="1 2">
    <name type="scientific">Agarivorans gilvus</name>
    <dbReference type="NCBI Taxonomy" id="680279"/>
    <lineage>
        <taxon>Bacteria</taxon>
        <taxon>Pseudomonadati</taxon>
        <taxon>Pseudomonadota</taxon>
        <taxon>Gammaproteobacteria</taxon>
        <taxon>Alteromonadales</taxon>
        <taxon>Alteromonadaceae</taxon>
        <taxon>Agarivorans</taxon>
    </lineage>
</organism>
<dbReference type="PANTHER" id="PTHR30087">
    <property type="entry name" value="INNER MEMBRANE PROTEIN"/>
    <property type="match status" value="1"/>
</dbReference>
<dbReference type="RefSeq" id="WP_055731339.1">
    <property type="nucleotide sequence ID" value="NZ_BMDY01000019.1"/>
</dbReference>
<comment type="caution">
    <text evidence="1">The sequence shown here is derived from an EMBL/GenBank/DDBJ whole genome shotgun (WGS) entry which is preliminary data.</text>
</comment>
<dbReference type="Pfam" id="PF04463">
    <property type="entry name" value="2-thiour_desulf"/>
    <property type="match status" value="1"/>
</dbReference>
<dbReference type="Proteomes" id="UP000651977">
    <property type="component" value="Unassembled WGS sequence"/>
</dbReference>
<protein>
    <recommendedName>
        <fullName evidence="3">DUF523 domain-containing protein</fullName>
    </recommendedName>
</protein>